<evidence type="ECO:0000313" key="3">
    <source>
        <dbReference type="Proteomes" id="UP000480266"/>
    </source>
</evidence>
<protein>
    <submittedName>
        <fullName evidence="2">Uncharacterized protein</fullName>
    </submittedName>
</protein>
<organism evidence="2 3">
    <name type="scientific">Candidatus Afipia apatlaquensis</name>
    <dbReference type="NCBI Taxonomy" id="2712852"/>
    <lineage>
        <taxon>Bacteria</taxon>
        <taxon>Pseudomonadati</taxon>
        <taxon>Pseudomonadota</taxon>
        <taxon>Alphaproteobacteria</taxon>
        <taxon>Hyphomicrobiales</taxon>
        <taxon>Nitrobacteraceae</taxon>
        <taxon>Afipia</taxon>
    </lineage>
</organism>
<feature type="coiled-coil region" evidence="1">
    <location>
        <begin position="279"/>
        <end position="306"/>
    </location>
</feature>
<accession>A0A7C9VI75</accession>
<evidence type="ECO:0000256" key="1">
    <source>
        <dbReference type="SAM" id="Coils"/>
    </source>
</evidence>
<dbReference type="AlphaFoldDB" id="A0A7C9VI75"/>
<dbReference type="Proteomes" id="UP000480266">
    <property type="component" value="Unassembled WGS sequence"/>
</dbReference>
<proteinExistence type="predicted"/>
<name>A0A7C9VI75_9BRAD</name>
<feature type="non-terminal residue" evidence="2">
    <location>
        <position position="1"/>
    </location>
</feature>
<feature type="non-terminal residue" evidence="2">
    <location>
        <position position="400"/>
    </location>
</feature>
<keyword evidence="3" id="KW-1185">Reference proteome</keyword>
<keyword evidence="1" id="KW-0175">Coiled coil</keyword>
<reference evidence="2" key="1">
    <citation type="submission" date="2020-02" db="EMBL/GenBank/DDBJ databases">
        <title>Draft genome sequence of Candidatus Afipia apatlaquensis IBT-C3, a potential strain for decolorization of textile dyes.</title>
        <authorList>
            <person name="Sanchez-Reyes A."/>
            <person name="Breton-Deval L."/>
            <person name="Mangelson H."/>
            <person name="Sanchez-Flores A."/>
        </authorList>
    </citation>
    <scope>NUCLEOTIDE SEQUENCE [LARGE SCALE GENOMIC DNA]</scope>
    <source>
        <strain evidence="2">IBT-C3</strain>
    </source>
</reference>
<evidence type="ECO:0000313" key="2">
    <source>
        <dbReference type="EMBL" id="NGX94372.1"/>
    </source>
</evidence>
<dbReference type="EMBL" id="JAAMRR010000192">
    <property type="protein sequence ID" value="NGX94372.1"/>
    <property type="molecule type" value="Genomic_DNA"/>
</dbReference>
<comment type="caution">
    <text evidence="2">The sequence shown here is derived from an EMBL/GenBank/DDBJ whole genome shotgun (WGS) entry which is preliminary data.</text>
</comment>
<sequence length="400" mass="43460">SGAADATAVRGWRATLEARIAESEGRIALLSELAKEIVRLPPLIQEGKDLRAQLEVGDARRTAAEQAKTSVQQQLDAVRKRIAEIATHIRQVQSALDNLKWVRDQRPGYASTINALNIQTERLNRATEAITADRNRSVTASTDLQQKSNQLAMSVERQAAARKRSADLDALHATLGPWKASMDRLAEIRQQEAALNKTLLELGAAEPTLQAQLDTGNPQQTAFERVIADADRSQSELRQLLSQLQKHVTDGNCPLCGFDHGSQDELVRHIQEQMTLDSAGTARTELAGLRQRIQEITRQLAGNREAQKSVQAQLSQLANDRIARDRQINTWANTADGLGLNASAGLTELTRQISANATEARTEIEDSNAAVKAAANAADAAKAAVDALTKSISQQESAKT</sequence>
<gene>
    <name evidence="2" type="ORF">G4V63_03775</name>
</gene>